<dbReference type="SUPFAM" id="SSF55298">
    <property type="entry name" value="YjgF-like"/>
    <property type="match status" value="1"/>
</dbReference>
<dbReference type="InterPro" id="IPR019897">
    <property type="entry name" value="RidA_CS"/>
</dbReference>
<dbReference type="InterPro" id="IPR006056">
    <property type="entry name" value="RidA"/>
</dbReference>
<sequence>MIKEKISTQKAPAAIGPYSQGIKIGDIIYTSGQLPIDMNTGELVTDDIKKATKASLDNVKAILEQAGSSMDKVVKTTVFLKDMEDFADMNEVYANYFSQEAPARSCVQVAKLPKDAPIEIEVIALVK</sequence>
<dbReference type="NCBIfam" id="TIGR00004">
    <property type="entry name" value="Rid family detoxifying hydrolase"/>
    <property type="match status" value="1"/>
</dbReference>
<dbReference type="PROSITE" id="PS01094">
    <property type="entry name" value="UPF0076"/>
    <property type="match status" value="1"/>
</dbReference>
<dbReference type="InterPro" id="IPR035959">
    <property type="entry name" value="RutC-like_sf"/>
</dbReference>
<proteinExistence type="inferred from homology"/>
<dbReference type="AlphaFoldDB" id="A0A1T4MWF5"/>
<dbReference type="PANTHER" id="PTHR11803">
    <property type="entry name" value="2-IMINOBUTANOATE/2-IMINOPROPANOATE DEAMINASE RIDA"/>
    <property type="match status" value="1"/>
</dbReference>
<dbReference type="Proteomes" id="UP000196365">
    <property type="component" value="Unassembled WGS sequence"/>
</dbReference>
<dbReference type="Gene3D" id="3.30.1330.40">
    <property type="entry name" value="RutC-like"/>
    <property type="match status" value="1"/>
</dbReference>
<dbReference type="PANTHER" id="PTHR11803:SF39">
    <property type="entry name" value="2-IMINOBUTANOATE_2-IMINOPROPANOATE DEAMINASE"/>
    <property type="match status" value="1"/>
</dbReference>
<dbReference type="FunFam" id="3.30.1330.40:FF:000001">
    <property type="entry name" value="L-PSP family endoribonuclease"/>
    <property type="match status" value="1"/>
</dbReference>
<comment type="similarity">
    <text evidence="1">Belongs to the RutC family.</text>
</comment>
<dbReference type="GO" id="GO:0005829">
    <property type="term" value="C:cytosol"/>
    <property type="evidence" value="ECO:0007669"/>
    <property type="project" value="TreeGrafter"/>
</dbReference>
<accession>A0A1T4MWF5</accession>
<evidence type="ECO:0000313" key="2">
    <source>
        <dbReference type="EMBL" id="SJZ71251.1"/>
    </source>
</evidence>
<dbReference type="GO" id="GO:0019239">
    <property type="term" value="F:deaminase activity"/>
    <property type="evidence" value="ECO:0007669"/>
    <property type="project" value="TreeGrafter"/>
</dbReference>
<dbReference type="Pfam" id="PF01042">
    <property type="entry name" value="Ribonuc_L-PSP"/>
    <property type="match status" value="1"/>
</dbReference>
<gene>
    <name evidence="2" type="ORF">SAMN02745973_01483</name>
</gene>
<evidence type="ECO:0000256" key="1">
    <source>
        <dbReference type="ARBA" id="ARBA00010552"/>
    </source>
</evidence>
<dbReference type="InterPro" id="IPR006175">
    <property type="entry name" value="YjgF/YER057c/UK114"/>
</dbReference>
<reference evidence="2 3" key="1">
    <citation type="submission" date="2017-02" db="EMBL/GenBank/DDBJ databases">
        <authorList>
            <person name="Peterson S.W."/>
        </authorList>
    </citation>
    <scope>NUCLEOTIDE SEQUENCE [LARGE SCALE GENOMIC DNA]</scope>
    <source>
        <strain evidence="2 3">DSM 15102</strain>
    </source>
</reference>
<dbReference type="EMBL" id="FUWV01000008">
    <property type="protein sequence ID" value="SJZ71251.1"/>
    <property type="molecule type" value="Genomic_DNA"/>
</dbReference>
<dbReference type="OrthoDB" id="9803101at2"/>
<keyword evidence="3" id="KW-1185">Reference proteome</keyword>
<evidence type="ECO:0000313" key="3">
    <source>
        <dbReference type="Proteomes" id="UP000196365"/>
    </source>
</evidence>
<name>A0A1T4MWF5_9FIRM</name>
<organism evidence="2 3">
    <name type="scientific">Garciella nitratireducens DSM 15102</name>
    <dbReference type="NCBI Taxonomy" id="1121911"/>
    <lineage>
        <taxon>Bacteria</taxon>
        <taxon>Bacillati</taxon>
        <taxon>Bacillota</taxon>
        <taxon>Clostridia</taxon>
        <taxon>Eubacteriales</taxon>
        <taxon>Eubacteriaceae</taxon>
        <taxon>Garciella</taxon>
    </lineage>
</organism>
<dbReference type="RefSeq" id="WP_087678903.1">
    <property type="nucleotide sequence ID" value="NZ_FUWV01000008.1"/>
</dbReference>
<dbReference type="CDD" id="cd00448">
    <property type="entry name" value="YjgF_YER057c_UK114_family"/>
    <property type="match status" value="1"/>
</dbReference>
<protein>
    <submittedName>
        <fullName evidence="2">2-iminobutanoate/2-iminopropanoate deaminase</fullName>
    </submittedName>
</protein>